<comment type="caution">
    <text evidence="2">The sequence shown here is derived from an EMBL/GenBank/DDBJ whole genome shotgun (WGS) entry which is preliminary data.</text>
</comment>
<proteinExistence type="predicted"/>
<dbReference type="OrthoDB" id="9978720at2759"/>
<gene>
    <name evidence="2" type="ORF">B0J11DRAFT_472344</name>
</gene>
<dbReference type="InterPro" id="IPR029058">
    <property type="entry name" value="AB_hydrolase_fold"/>
</dbReference>
<evidence type="ECO:0000313" key="2">
    <source>
        <dbReference type="EMBL" id="KAH7113253.1"/>
    </source>
</evidence>
<dbReference type="AlphaFoldDB" id="A0A9P9I9P4"/>
<feature type="signal peptide" evidence="1">
    <location>
        <begin position="1"/>
        <end position="18"/>
    </location>
</feature>
<sequence length="380" mass="41771">MKFIVHWLIFATFCGANGNPSDCGGVKAVSPRCSSNETPYRRDFFYVGGRYIQTAFGNVTVNQIYVEKLSPLGGNSKANPLVFFHGGATSAVSWLNTPDNRKGWATYFVEKGYHVYLVDAYSGARSAANDFEQYTFLSGQPAELIQMGFTAPSDKHTQFPGSGIDNGDPAFDAFKKAMIPWTTNFVSQELAMRASGCELLRLLGTPAFLISHSLGSFYPILLSNDCPQLIKGSVNLEAATTPFWRYNVGSLGGVSQSPYGLVFSPLSYEPPISNASDLIVQSIGNDTLERRNCYQQVEPARKLRNVSSVPYLGLTSEGSTHITFGHCIINYLKQVGGKPEYVKLAEIGIKGNGHFMHLELNNLKIAKLVEDWIIKQDKKS</sequence>
<reference evidence="2" key="1">
    <citation type="journal article" date="2021" name="Nat. Commun.">
        <title>Genetic determinants of endophytism in the Arabidopsis root mycobiome.</title>
        <authorList>
            <person name="Mesny F."/>
            <person name="Miyauchi S."/>
            <person name="Thiergart T."/>
            <person name="Pickel B."/>
            <person name="Atanasova L."/>
            <person name="Karlsson M."/>
            <person name="Huettel B."/>
            <person name="Barry K.W."/>
            <person name="Haridas S."/>
            <person name="Chen C."/>
            <person name="Bauer D."/>
            <person name="Andreopoulos W."/>
            <person name="Pangilinan J."/>
            <person name="LaButti K."/>
            <person name="Riley R."/>
            <person name="Lipzen A."/>
            <person name="Clum A."/>
            <person name="Drula E."/>
            <person name="Henrissat B."/>
            <person name="Kohler A."/>
            <person name="Grigoriev I.V."/>
            <person name="Martin F.M."/>
            <person name="Hacquard S."/>
        </authorList>
    </citation>
    <scope>NUCLEOTIDE SEQUENCE</scope>
    <source>
        <strain evidence="2">MPI-CAGE-CH-0243</strain>
    </source>
</reference>
<dbReference type="CDD" id="cd12809">
    <property type="entry name" value="Esterase_713_like-2"/>
    <property type="match status" value="1"/>
</dbReference>
<dbReference type="InterPro" id="IPR050228">
    <property type="entry name" value="Carboxylesterase_BioH"/>
</dbReference>
<dbReference type="SUPFAM" id="SSF53474">
    <property type="entry name" value="alpha/beta-Hydrolases"/>
    <property type="match status" value="1"/>
</dbReference>
<keyword evidence="2" id="KW-0378">Hydrolase</keyword>
<dbReference type="GO" id="GO:0016787">
    <property type="term" value="F:hydrolase activity"/>
    <property type="evidence" value="ECO:0007669"/>
    <property type="project" value="UniProtKB-KW"/>
</dbReference>
<dbReference type="PANTHER" id="PTHR43194">
    <property type="entry name" value="HYDROLASE ALPHA/BETA FOLD FAMILY"/>
    <property type="match status" value="1"/>
</dbReference>
<evidence type="ECO:0000256" key="1">
    <source>
        <dbReference type="SAM" id="SignalP"/>
    </source>
</evidence>
<keyword evidence="3" id="KW-1185">Reference proteome</keyword>
<dbReference type="Proteomes" id="UP000700596">
    <property type="component" value="Unassembled WGS sequence"/>
</dbReference>
<dbReference type="PANTHER" id="PTHR43194:SF4">
    <property type="entry name" value="AB HYDROLASE-1 DOMAIN-CONTAINING PROTEIN"/>
    <property type="match status" value="1"/>
</dbReference>
<evidence type="ECO:0000313" key="3">
    <source>
        <dbReference type="Proteomes" id="UP000700596"/>
    </source>
</evidence>
<protein>
    <submittedName>
        <fullName evidence="2">Alpha/Beta hydrolase protein</fullName>
    </submittedName>
</protein>
<keyword evidence="1" id="KW-0732">Signal</keyword>
<dbReference type="EMBL" id="JAGMWT010000019">
    <property type="protein sequence ID" value="KAH7113253.1"/>
    <property type="molecule type" value="Genomic_DNA"/>
</dbReference>
<name>A0A9P9I9P4_9PLEO</name>
<dbReference type="Gene3D" id="3.40.50.1820">
    <property type="entry name" value="alpha/beta hydrolase"/>
    <property type="match status" value="1"/>
</dbReference>
<accession>A0A9P9I9P4</accession>
<organism evidence="2 3">
    <name type="scientific">Dendryphion nanum</name>
    <dbReference type="NCBI Taxonomy" id="256645"/>
    <lineage>
        <taxon>Eukaryota</taxon>
        <taxon>Fungi</taxon>
        <taxon>Dikarya</taxon>
        <taxon>Ascomycota</taxon>
        <taxon>Pezizomycotina</taxon>
        <taxon>Dothideomycetes</taxon>
        <taxon>Pleosporomycetidae</taxon>
        <taxon>Pleosporales</taxon>
        <taxon>Torulaceae</taxon>
        <taxon>Dendryphion</taxon>
    </lineage>
</organism>
<feature type="chain" id="PRO_5040260467" evidence="1">
    <location>
        <begin position="19"/>
        <end position="380"/>
    </location>
</feature>